<dbReference type="AlphaFoldDB" id="A0A1I7VPU8"/>
<organism evidence="2 3">
    <name type="scientific">Loa loa</name>
    <name type="common">Eye worm</name>
    <name type="synonym">Filaria loa</name>
    <dbReference type="NCBI Taxonomy" id="7209"/>
    <lineage>
        <taxon>Eukaryota</taxon>
        <taxon>Metazoa</taxon>
        <taxon>Ecdysozoa</taxon>
        <taxon>Nematoda</taxon>
        <taxon>Chromadorea</taxon>
        <taxon>Rhabditida</taxon>
        <taxon>Spirurina</taxon>
        <taxon>Spiruromorpha</taxon>
        <taxon>Filarioidea</taxon>
        <taxon>Onchocercidae</taxon>
        <taxon>Loa</taxon>
    </lineage>
</organism>
<dbReference type="WBParaSite" id="EN70_4930">
    <property type="protein sequence ID" value="EN70_4930"/>
    <property type="gene ID" value="EN70_4930"/>
</dbReference>
<evidence type="ECO:0000313" key="1">
    <source>
        <dbReference type="EMBL" id="EFO26382.1"/>
    </source>
</evidence>
<name>A0A1I7VPU8_LOALO</name>
<dbReference type="CTD" id="9939487"/>
<accession>A0A1S0U9B8</accession>
<evidence type="ECO:0000313" key="2">
    <source>
        <dbReference type="Proteomes" id="UP000095285"/>
    </source>
</evidence>
<protein>
    <submittedName>
        <fullName evidence="3">Kinesin motor domain-containing protein</fullName>
    </submittedName>
</protein>
<dbReference type="RefSeq" id="XP_003137688.1">
    <property type="nucleotide sequence ID" value="XM_003137640.1"/>
</dbReference>
<dbReference type="EMBL" id="JH712086">
    <property type="protein sequence ID" value="EFO26382.1"/>
    <property type="molecule type" value="Genomic_DNA"/>
</dbReference>
<reference evidence="3" key="2">
    <citation type="submission" date="2016-11" db="UniProtKB">
        <authorList>
            <consortium name="WormBaseParasite"/>
        </authorList>
    </citation>
    <scope>IDENTIFICATION</scope>
</reference>
<accession>A0A1I7VPU8</accession>
<reference evidence="1 2" key="1">
    <citation type="submission" date="2012-04" db="EMBL/GenBank/DDBJ databases">
        <title>The Genome Sequence of Loa loa.</title>
        <authorList>
            <consortium name="The Broad Institute Genome Sequencing Platform"/>
            <consortium name="Broad Institute Genome Sequencing Center for Infectious Disease"/>
            <person name="Nutman T.B."/>
            <person name="Fink D.L."/>
            <person name="Russ C."/>
            <person name="Young S."/>
            <person name="Zeng Q."/>
            <person name="Gargeya S."/>
            <person name="Alvarado L."/>
            <person name="Berlin A."/>
            <person name="Chapman S.B."/>
            <person name="Chen Z."/>
            <person name="Freedman E."/>
            <person name="Gellesch M."/>
            <person name="Goldberg J."/>
            <person name="Griggs A."/>
            <person name="Gujja S."/>
            <person name="Heilman E.R."/>
            <person name="Heiman D."/>
            <person name="Howarth C."/>
            <person name="Mehta T."/>
            <person name="Neiman D."/>
            <person name="Pearson M."/>
            <person name="Roberts A."/>
            <person name="Saif S."/>
            <person name="Shea T."/>
            <person name="Shenoy N."/>
            <person name="Sisk P."/>
            <person name="Stolte C."/>
            <person name="Sykes S."/>
            <person name="White J."/>
            <person name="Yandava C."/>
            <person name="Haas B."/>
            <person name="Henn M.R."/>
            <person name="Nusbaum C."/>
            <person name="Birren B."/>
        </authorList>
    </citation>
    <scope>NUCLEOTIDE SEQUENCE [LARGE SCALE GENOMIC DNA]</scope>
</reference>
<gene>
    <name evidence="1 3" type="ORF">LOAG_02102</name>
</gene>
<dbReference type="Proteomes" id="UP000095285">
    <property type="component" value="Unassembled WGS sequence"/>
</dbReference>
<proteinExistence type="predicted"/>
<keyword evidence="2" id="KW-1185">Reference proteome</keyword>
<dbReference type="KEGG" id="loa:LOAG_02102"/>
<evidence type="ECO:0000313" key="3">
    <source>
        <dbReference type="WBParaSite" id="EN70_4930"/>
    </source>
</evidence>
<dbReference type="GeneID" id="9939487"/>
<sequence>MKNLMNATLGYVENTMKRLVNVTEVADKGSDKRGSDITHRIYNINDTSAMIRINGTEQKDERMSPTRRMRRIVEALLSEMRMSMNMRLKLEVGSYDLLVSKKETPTDSICQN</sequence>